<organism evidence="1 2">
    <name type="scientific">Paenibacillus mesotrionivorans</name>
    <dbReference type="NCBI Taxonomy" id="3160968"/>
    <lineage>
        <taxon>Bacteria</taxon>
        <taxon>Bacillati</taxon>
        <taxon>Bacillota</taxon>
        <taxon>Bacilli</taxon>
        <taxon>Bacillales</taxon>
        <taxon>Paenibacillaceae</taxon>
        <taxon>Paenibacillus</taxon>
    </lineage>
</organism>
<name>A0ACC7P406_9BACL</name>
<evidence type="ECO:0000313" key="2">
    <source>
        <dbReference type="Proteomes" id="UP001631969"/>
    </source>
</evidence>
<reference evidence="1" key="1">
    <citation type="submission" date="2024-12" db="EMBL/GenBank/DDBJ databases">
        <authorList>
            <person name="Wu N."/>
        </authorList>
    </citation>
    <scope>NUCLEOTIDE SEQUENCE</scope>
    <source>
        <strain evidence="1">P15</strain>
    </source>
</reference>
<dbReference type="Proteomes" id="UP001631969">
    <property type="component" value="Unassembled WGS sequence"/>
</dbReference>
<protein>
    <submittedName>
        <fullName evidence="1">MMPL family transporter</fullName>
    </submittedName>
</protein>
<comment type="caution">
    <text evidence="1">The sequence shown here is derived from an EMBL/GenBank/DDBJ whole genome shotgun (WGS) entry which is preliminary data.</text>
</comment>
<evidence type="ECO:0000313" key="1">
    <source>
        <dbReference type="EMBL" id="MFM9331783.1"/>
    </source>
</evidence>
<keyword evidence="2" id="KW-1185">Reference proteome</keyword>
<sequence>MSKKHLWEQYGRTVAGPRTKWVTILIWILLAGGLSMLLPSAKSQENNNAANLPADTQSVVSEALAAREFPGDAGVPALLVWHRSGGMQDGDLAGIQSVTRTLEQAPLTHQLVVPPLHKMPPQALRSQLSQDQSTLVLPVIFQKGSDTEALKADLETLKEKTAALLGADPFAAKTDGAELSARVSGPVGIQVDAVGLFKSADVSLLIGTVLLVLVILLLIYRSPILALIPIVGVGFAYAVVNPLIGWIASMGWIEVDSQAMSIMTVLLFGAGTDYCLFLIARFRQTLKEEKDKSKALLNAISDSSGAIAMSGFTVVLSLLALLLAKYGAYHRFAVPFSLSILVMGIASLTLVPALLAVLGRTSFYPFIPRTREMQEERAARTGKPVPPARHPHPYSNIFSGWIVRKPWTVALSAFILLGVLASFAPRISYTFDTLSSFPEDMESRQGFAVIAEQFSPGELAPIKVMLDTDGKQVDGAAALKALPFVSKVSDPVAGKTDPTLVAYDVELNMNPYSAEAMDTIPQFYTAMEKALGGSGIGEPGDKVWISGQTATQYDTRETGDRDASVIIPAVIILIALLLLVYLRSIIAVVYLIATVLLSYFSALGLGWLVIHYLLGADAIQGFIPVYAFVFLVALGEDYNIFMISGIWQKSRTMPLSRAIREGVMESGSVITSAGLILAGTFAVLGTLPIQILVHFGIITAIGVLLDTFVVRPFLVPALTRILGKWSFWPGRYTPIPEEEPALQGGRGKA</sequence>
<dbReference type="EMBL" id="JBJURJ010000022">
    <property type="protein sequence ID" value="MFM9331783.1"/>
    <property type="molecule type" value="Genomic_DNA"/>
</dbReference>
<accession>A0ACC7P406</accession>
<proteinExistence type="predicted"/>
<gene>
    <name evidence="1" type="ORF">ACI1P1_26135</name>
</gene>